<dbReference type="Proteomes" id="UP000315842">
    <property type="component" value="Unassembled WGS sequence"/>
</dbReference>
<dbReference type="SUPFAM" id="SSF52833">
    <property type="entry name" value="Thioredoxin-like"/>
    <property type="match status" value="1"/>
</dbReference>
<comment type="caution">
    <text evidence="1">The sequence shown here is derived from an EMBL/GenBank/DDBJ whole genome shotgun (WGS) entry which is preliminary data.</text>
</comment>
<proteinExistence type="predicted"/>
<organism evidence="1 2">
    <name type="scientific">Cellulomonas uda</name>
    <dbReference type="NCBI Taxonomy" id="1714"/>
    <lineage>
        <taxon>Bacteria</taxon>
        <taxon>Bacillati</taxon>
        <taxon>Actinomycetota</taxon>
        <taxon>Actinomycetes</taxon>
        <taxon>Micrococcales</taxon>
        <taxon>Cellulomonadaceae</taxon>
        <taxon>Cellulomonas</taxon>
    </lineage>
</organism>
<dbReference type="Gene3D" id="3.40.30.10">
    <property type="entry name" value="Glutaredoxin"/>
    <property type="match status" value="1"/>
</dbReference>
<protein>
    <submittedName>
        <fullName evidence="1">Thioredoxin family protein</fullName>
    </submittedName>
</protein>
<dbReference type="EMBL" id="BJLP01000019">
    <property type="protein sequence ID" value="GEA80953.1"/>
    <property type="molecule type" value="Genomic_DNA"/>
</dbReference>
<evidence type="ECO:0000313" key="2">
    <source>
        <dbReference type="Proteomes" id="UP000315842"/>
    </source>
</evidence>
<name>A0A4Y3KAD4_CELUD</name>
<accession>A0A4Y3KAD4</accession>
<gene>
    <name evidence="1" type="ORF">CUD01_13970</name>
</gene>
<reference evidence="1 2" key="1">
    <citation type="submission" date="2019-06" db="EMBL/GenBank/DDBJ databases">
        <title>Whole genome shotgun sequence of Cellulomonas uda NBRC 3747.</title>
        <authorList>
            <person name="Hosoyama A."/>
            <person name="Uohara A."/>
            <person name="Ohji S."/>
            <person name="Ichikawa N."/>
        </authorList>
    </citation>
    <scope>NUCLEOTIDE SEQUENCE [LARGE SCALE GENOMIC DNA]</scope>
    <source>
        <strain evidence="1 2">NBRC 3747</strain>
    </source>
</reference>
<evidence type="ECO:0000313" key="1">
    <source>
        <dbReference type="EMBL" id="GEA80953.1"/>
    </source>
</evidence>
<dbReference type="RefSeq" id="WP_232514433.1">
    <property type="nucleotide sequence ID" value="NZ_BJLP01000019.1"/>
</dbReference>
<dbReference type="InterPro" id="IPR036249">
    <property type="entry name" value="Thioredoxin-like_sf"/>
</dbReference>
<keyword evidence="2" id="KW-1185">Reference proteome</keyword>
<dbReference type="Pfam" id="PF05768">
    <property type="entry name" value="Glrx-like"/>
    <property type="match status" value="1"/>
</dbReference>
<sequence length="90" mass="9963">MHDDEPTTTARVVLFSRAGCHLCDDARAVVAAEASLAGTAWREVDVDRDDEPGRDLSQYGDLVPVVEVDGVRQGYWRIEPARLRRALAAR</sequence>
<dbReference type="InterPro" id="IPR008554">
    <property type="entry name" value="Glutaredoxin-like"/>
</dbReference>
<dbReference type="AlphaFoldDB" id="A0A4Y3KAD4"/>